<feature type="binding site" evidence="18">
    <location>
        <begin position="391"/>
        <end position="392"/>
    </location>
    <ligand>
        <name>acetyl-CoA</name>
        <dbReference type="ChEBI" id="CHEBI:57288"/>
    </ligand>
</feature>
<evidence type="ECO:0000256" key="12">
    <source>
        <dbReference type="ARBA" id="ARBA00023268"/>
    </source>
</evidence>
<dbReference type="GO" id="GO:0016020">
    <property type="term" value="C:membrane"/>
    <property type="evidence" value="ECO:0007669"/>
    <property type="project" value="GOC"/>
</dbReference>
<dbReference type="EC" id="2.3.1.157" evidence="18"/>
<keyword evidence="4 18" id="KW-0963">Cytoplasm</keyword>
<comment type="cofactor">
    <cofactor evidence="18">
        <name>Mg(2+)</name>
        <dbReference type="ChEBI" id="CHEBI:18420"/>
    </cofactor>
    <text evidence="18">Binds 1 Mg(2+) ion per subunit.</text>
</comment>
<keyword evidence="8 18" id="KW-0677">Repeat</keyword>
<evidence type="ECO:0000256" key="15">
    <source>
        <dbReference type="ARBA" id="ARBA00048247"/>
    </source>
</evidence>
<dbReference type="UniPathway" id="UPA00973"/>
<dbReference type="AlphaFoldDB" id="A0A2W5TDD2"/>
<name>A0A2W5TDD2_9BACT</name>
<dbReference type="Gene3D" id="2.160.10.10">
    <property type="entry name" value="Hexapeptide repeat proteins"/>
    <property type="match status" value="1"/>
</dbReference>
<dbReference type="UniPathway" id="UPA00113">
    <property type="reaction ID" value="UER00532"/>
</dbReference>
<sequence length="468" mass="49155">MTHALAAVVLCAGKGTRMKSDRAKVLHPILGRPLAWYPISTAYEIGAQQVVAVVGHQSEEVKASLTTHLPGQVPQFAMQVQQRGTGDAVAAARGALTGFQGAVLILYGDVPLLTADTLKRLIAAYNPSKGPLAMISCRLADPTGYGRVLRGANHRVEGIVEQKDATDEQRRINEVNAGIYVVDAKFLWGALEKLTPQNAQGELYLTDIVAQAAKVGEVAVVEAAAEETAGVNDRAELAERAEIIRARINLRHMKAGVTLQHPASTFIDAGVEIGPETTIGPNVSLQGDCEIGAGVTIAQGSVLVHTTVGDGAEVKPYSVLEDSLVGRRCHVGPFARLRPGTVLDEEVHVGNFVETKKARLRKGVKAGHLAYLGDADIGAGSNIGAGTITCNYDGVSKHQTVLGAGVFVGSDTQLVAPVNVGDGAFIAAGSTITEDVPAGALALSRTAQTTKEGWAERRKKLLEGLKEK</sequence>
<feature type="binding site" evidence="18">
    <location>
        <position position="24"/>
    </location>
    <ligand>
        <name>UDP-N-acetyl-alpha-D-glucosamine</name>
        <dbReference type="ChEBI" id="CHEBI:57705"/>
    </ligand>
</feature>
<dbReference type="Pfam" id="PF25087">
    <property type="entry name" value="GMPPB_C"/>
    <property type="match status" value="1"/>
</dbReference>
<comment type="caution">
    <text evidence="21">The sequence shown here is derived from an EMBL/GenBank/DDBJ whole genome shotgun (WGS) entry which is preliminary data.</text>
</comment>
<feature type="active site" description="Proton acceptor" evidence="18">
    <location>
        <position position="368"/>
    </location>
</feature>
<feature type="domain" description="MobA-like NTP transferase" evidence="19">
    <location>
        <begin position="7"/>
        <end position="151"/>
    </location>
</feature>
<feature type="binding site" evidence="18">
    <location>
        <position position="410"/>
    </location>
    <ligand>
        <name>acetyl-CoA</name>
        <dbReference type="ChEBI" id="CHEBI:57288"/>
    </ligand>
</feature>
<evidence type="ECO:0000256" key="7">
    <source>
        <dbReference type="ARBA" id="ARBA00022723"/>
    </source>
</evidence>
<dbReference type="CDD" id="cd02540">
    <property type="entry name" value="GT2_GlmU_N_bac"/>
    <property type="match status" value="1"/>
</dbReference>
<dbReference type="GO" id="GO:0008360">
    <property type="term" value="P:regulation of cell shape"/>
    <property type="evidence" value="ECO:0007669"/>
    <property type="project" value="UniProtKB-KW"/>
</dbReference>
<dbReference type="GO" id="GO:0006048">
    <property type="term" value="P:UDP-N-acetylglucosamine biosynthetic process"/>
    <property type="evidence" value="ECO:0007669"/>
    <property type="project" value="UniProtKB-UniPathway"/>
</dbReference>
<dbReference type="GO" id="GO:0009245">
    <property type="term" value="P:lipid A biosynthetic process"/>
    <property type="evidence" value="ECO:0007669"/>
    <property type="project" value="UniProtKB-UniRule"/>
</dbReference>
<dbReference type="GO" id="GO:0009252">
    <property type="term" value="P:peptidoglycan biosynthetic process"/>
    <property type="evidence" value="ECO:0007669"/>
    <property type="project" value="UniProtKB-UniRule"/>
</dbReference>
<dbReference type="EMBL" id="QFQP01000013">
    <property type="protein sequence ID" value="PZR11917.1"/>
    <property type="molecule type" value="Genomic_DNA"/>
</dbReference>
<dbReference type="HAMAP" id="MF_01631">
    <property type="entry name" value="GlmU"/>
    <property type="match status" value="1"/>
</dbReference>
<evidence type="ECO:0000256" key="6">
    <source>
        <dbReference type="ARBA" id="ARBA00022695"/>
    </source>
</evidence>
<comment type="subunit">
    <text evidence="18">Homotrimer.</text>
</comment>
<evidence type="ECO:0000313" key="21">
    <source>
        <dbReference type="EMBL" id="PZR11917.1"/>
    </source>
</evidence>
<dbReference type="PANTHER" id="PTHR43584:SF3">
    <property type="entry name" value="BIFUNCTIONAL PROTEIN GLMU"/>
    <property type="match status" value="1"/>
</dbReference>
<dbReference type="NCBIfam" id="TIGR01173">
    <property type="entry name" value="glmU"/>
    <property type="match status" value="1"/>
</dbReference>
<feature type="binding site" evidence="18">
    <location>
        <position position="356"/>
    </location>
    <ligand>
        <name>UDP-N-acetyl-alpha-D-glucosamine</name>
        <dbReference type="ChEBI" id="CHEBI:57705"/>
    </ligand>
</feature>
<feature type="binding site" evidence="18">
    <location>
        <position position="428"/>
    </location>
    <ligand>
        <name>acetyl-CoA</name>
        <dbReference type="ChEBI" id="CHEBI:57288"/>
    </ligand>
</feature>
<dbReference type="GO" id="GO:0000902">
    <property type="term" value="P:cell morphogenesis"/>
    <property type="evidence" value="ECO:0007669"/>
    <property type="project" value="UniProtKB-UniRule"/>
</dbReference>
<keyword evidence="5 18" id="KW-0808">Transferase</keyword>
<feature type="region of interest" description="N-acetyltransferase" evidence="18">
    <location>
        <begin position="256"/>
        <end position="468"/>
    </location>
</feature>
<comment type="caution">
    <text evidence="18">Lacks conserved residue(s) required for the propagation of feature annotation.</text>
</comment>
<keyword evidence="7 18" id="KW-0479">Metal-binding</keyword>
<dbReference type="GO" id="GO:0019134">
    <property type="term" value="F:glucosamine-1-phosphate N-acetyltransferase activity"/>
    <property type="evidence" value="ECO:0007669"/>
    <property type="project" value="UniProtKB-UniRule"/>
</dbReference>
<protein>
    <recommendedName>
        <fullName evidence="18">Bifunctional protein GlmU</fullName>
    </recommendedName>
    <domain>
        <recommendedName>
            <fullName evidence="18">UDP-N-acetylglucosamine pyrophosphorylase</fullName>
            <ecNumber evidence="18">2.7.7.23</ecNumber>
        </recommendedName>
        <alternativeName>
            <fullName evidence="18">N-acetylglucosamine-1-phosphate uridyltransferase</fullName>
        </alternativeName>
    </domain>
    <domain>
        <recommendedName>
            <fullName evidence="18">Glucosamine-1-phosphate N-acetyltransferase</fullName>
            <ecNumber evidence="18">2.3.1.157</ecNumber>
        </recommendedName>
    </domain>
</protein>
<accession>A0A2W5TDD2</accession>
<keyword evidence="9 18" id="KW-0460">Magnesium</keyword>
<keyword evidence="13 18" id="KW-0012">Acyltransferase</keyword>
<dbReference type="GO" id="GO:0005737">
    <property type="term" value="C:cytoplasm"/>
    <property type="evidence" value="ECO:0007669"/>
    <property type="project" value="UniProtKB-SubCell"/>
</dbReference>
<evidence type="ECO:0000259" key="20">
    <source>
        <dbReference type="Pfam" id="PF25087"/>
    </source>
</evidence>
<keyword evidence="6 18" id="KW-0548">Nucleotidyltransferase</keyword>
<keyword evidence="10 18" id="KW-0133">Cell shape</keyword>
<dbReference type="InterPro" id="IPR029044">
    <property type="entry name" value="Nucleotide-diphossugar_trans"/>
</dbReference>
<evidence type="ECO:0000256" key="9">
    <source>
        <dbReference type="ARBA" id="ARBA00022842"/>
    </source>
</evidence>
<feature type="binding site" evidence="18">
    <location>
        <position position="338"/>
    </location>
    <ligand>
        <name>UDP-N-acetyl-alpha-D-glucosamine</name>
        <dbReference type="ChEBI" id="CHEBI:57705"/>
    </ligand>
</feature>
<dbReference type="InterPro" id="IPR018357">
    <property type="entry name" value="Hexapep_transf_CS"/>
</dbReference>
<evidence type="ECO:0000256" key="16">
    <source>
        <dbReference type="ARBA" id="ARBA00048493"/>
    </source>
</evidence>
<dbReference type="InterPro" id="IPR005882">
    <property type="entry name" value="Bifunctional_GlmU"/>
</dbReference>
<dbReference type="InterPro" id="IPR025877">
    <property type="entry name" value="MobA-like_NTP_Trfase"/>
</dbReference>
<dbReference type="SUPFAM" id="SSF53448">
    <property type="entry name" value="Nucleotide-diphospho-sugar transferases"/>
    <property type="match status" value="1"/>
</dbReference>
<keyword evidence="14 18" id="KW-0961">Cell wall biogenesis/degradation</keyword>
<feature type="binding site" evidence="18">
    <location>
        <position position="232"/>
    </location>
    <ligand>
        <name>UDP-N-acetyl-alpha-D-glucosamine</name>
        <dbReference type="ChEBI" id="CHEBI:57705"/>
    </ligand>
</feature>
<evidence type="ECO:0000256" key="2">
    <source>
        <dbReference type="ARBA" id="ARBA00007707"/>
    </source>
</evidence>
<feature type="binding site" evidence="18">
    <location>
        <position position="445"/>
    </location>
    <ligand>
        <name>acetyl-CoA</name>
        <dbReference type="ChEBI" id="CHEBI:57288"/>
    </ligand>
</feature>
<feature type="binding site" evidence="18">
    <location>
        <position position="232"/>
    </location>
    <ligand>
        <name>Mg(2+)</name>
        <dbReference type="ChEBI" id="CHEBI:18420"/>
    </ligand>
</feature>
<dbReference type="SUPFAM" id="SSF51161">
    <property type="entry name" value="Trimeric LpxA-like enzymes"/>
    <property type="match status" value="1"/>
</dbReference>
<evidence type="ECO:0000256" key="14">
    <source>
        <dbReference type="ARBA" id="ARBA00023316"/>
    </source>
</evidence>
<evidence type="ECO:0000256" key="17">
    <source>
        <dbReference type="ARBA" id="ARBA00049628"/>
    </source>
</evidence>
<feature type="binding site" evidence="18">
    <location>
        <position position="385"/>
    </location>
    <ligand>
        <name>acetyl-CoA</name>
        <dbReference type="ChEBI" id="CHEBI:57288"/>
    </ligand>
</feature>
<evidence type="ECO:0000256" key="8">
    <source>
        <dbReference type="ARBA" id="ARBA00022737"/>
    </source>
</evidence>
<evidence type="ECO:0000259" key="19">
    <source>
        <dbReference type="Pfam" id="PF12804"/>
    </source>
</evidence>
<feature type="binding site" evidence="18">
    <location>
        <position position="382"/>
    </location>
    <ligand>
        <name>UDP-N-acetyl-alpha-D-glucosamine</name>
        <dbReference type="ChEBI" id="CHEBI:57705"/>
    </ligand>
</feature>
<feature type="binding site" evidence="18">
    <location>
        <position position="109"/>
    </location>
    <ligand>
        <name>Mg(2+)</name>
        <dbReference type="ChEBI" id="CHEBI:18420"/>
    </ligand>
</feature>
<evidence type="ECO:0000256" key="18">
    <source>
        <dbReference type="HAMAP-Rule" id="MF_01631"/>
    </source>
</evidence>
<feature type="binding site" evidence="18">
    <location>
        <position position="79"/>
    </location>
    <ligand>
        <name>UDP-N-acetyl-alpha-D-glucosamine</name>
        <dbReference type="ChEBI" id="CHEBI:57705"/>
    </ligand>
</feature>
<feature type="region of interest" description="Pyrophosphorylase" evidence="18">
    <location>
        <begin position="1"/>
        <end position="234"/>
    </location>
</feature>
<feature type="domain" description="Mannose-1-phosphate guanyltransferase C-terminal" evidence="20">
    <location>
        <begin position="265"/>
        <end position="353"/>
    </location>
</feature>
<feature type="binding site" evidence="18">
    <location>
        <begin position="107"/>
        <end position="109"/>
    </location>
    <ligand>
        <name>UDP-N-acetyl-alpha-D-glucosamine</name>
        <dbReference type="ChEBI" id="CHEBI:57705"/>
    </ligand>
</feature>
<comment type="pathway">
    <text evidence="18">Bacterial outer membrane biogenesis; LPS lipid A biosynthesis.</text>
</comment>
<dbReference type="EC" id="2.7.7.23" evidence="18"/>
<dbReference type="CDD" id="cd03353">
    <property type="entry name" value="LbH_GlmU_C"/>
    <property type="match status" value="1"/>
</dbReference>
<comment type="pathway">
    <text evidence="18">Nucleotide-sugar biosynthesis; UDP-N-acetyl-alpha-D-glucosamine biosynthesis; N-acetyl-alpha-D-glucosamine 1-phosphate from alpha-D-glucosamine 6-phosphate (route II): step 2/2.</text>
</comment>
<comment type="catalytic activity">
    <reaction evidence="15 18">
        <text>alpha-D-glucosamine 1-phosphate + acetyl-CoA = N-acetyl-alpha-D-glucosamine 1-phosphate + CoA + H(+)</text>
        <dbReference type="Rhea" id="RHEA:13725"/>
        <dbReference type="ChEBI" id="CHEBI:15378"/>
        <dbReference type="ChEBI" id="CHEBI:57287"/>
        <dbReference type="ChEBI" id="CHEBI:57288"/>
        <dbReference type="ChEBI" id="CHEBI:57776"/>
        <dbReference type="ChEBI" id="CHEBI:58516"/>
        <dbReference type="EC" id="2.3.1.157"/>
    </reaction>
</comment>
<comment type="subcellular location">
    <subcellularLocation>
        <location evidence="1 18">Cytoplasm</location>
    </subcellularLocation>
</comment>
<dbReference type="Pfam" id="PF00132">
    <property type="entry name" value="Hexapep"/>
    <property type="match status" value="1"/>
</dbReference>
<dbReference type="PANTHER" id="PTHR43584">
    <property type="entry name" value="NUCLEOTIDYL TRANSFERASE"/>
    <property type="match status" value="1"/>
</dbReference>
<dbReference type="GO" id="GO:0003977">
    <property type="term" value="F:UDP-N-acetylglucosamine diphosphorylase activity"/>
    <property type="evidence" value="ECO:0007669"/>
    <property type="project" value="UniProtKB-UniRule"/>
</dbReference>
<dbReference type="InterPro" id="IPR038009">
    <property type="entry name" value="GlmU_C_LbH"/>
</dbReference>
<comment type="function">
    <text evidence="17 18">Catalyzes the last two sequential reactions in the de novo biosynthetic pathway for UDP-N-acetylglucosamine (UDP-GlcNAc). The C-terminal domain catalyzes the transfer of acetyl group from acetyl coenzyme A to glucosamine-1-phosphate (GlcN-1-P) to produce N-acetylglucosamine-1-phosphate (GlcNAc-1-P), which is converted into UDP-GlcNAc by the transfer of uridine 5-monophosphate (from uridine 5-triphosphate), a reaction catalyzed by the N-terminal domain.</text>
</comment>
<evidence type="ECO:0000256" key="4">
    <source>
        <dbReference type="ARBA" id="ARBA00022490"/>
    </source>
</evidence>
<evidence type="ECO:0000256" key="3">
    <source>
        <dbReference type="ARBA" id="ARBA00007947"/>
    </source>
</evidence>
<keyword evidence="11 18" id="KW-0573">Peptidoglycan synthesis</keyword>
<comment type="catalytic activity">
    <reaction evidence="16 18">
        <text>N-acetyl-alpha-D-glucosamine 1-phosphate + UTP + H(+) = UDP-N-acetyl-alpha-D-glucosamine + diphosphate</text>
        <dbReference type="Rhea" id="RHEA:13509"/>
        <dbReference type="ChEBI" id="CHEBI:15378"/>
        <dbReference type="ChEBI" id="CHEBI:33019"/>
        <dbReference type="ChEBI" id="CHEBI:46398"/>
        <dbReference type="ChEBI" id="CHEBI:57705"/>
        <dbReference type="ChEBI" id="CHEBI:57776"/>
        <dbReference type="EC" id="2.7.7.23"/>
    </reaction>
</comment>
<evidence type="ECO:0000256" key="1">
    <source>
        <dbReference type="ARBA" id="ARBA00004496"/>
    </source>
</evidence>
<dbReference type="InterPro" id="IPR011004">
    <property type="entry name" value="Trimer_LpxA-like_sf"/>
</dbReference>
<evidence type="ECO:0000256" key="5">
    <source>
        <dbReference type="ARBA" id="ARBA00022679"/>
    </source>
</evidence>
<feature type="binding site" evidence="18">
    <location>
        <position position="161"/>
    </location>
    <ligand>
        <name>UDP-N-acetyl-alpha-D-glucosamine</name>
        <dbReference type="ChEBI" id="CHEBI:57705"/>
    </ligand>
</feature>
<dbReference type="GO" id="GO:0071555">
    <property type="term" value="P:cell wall organization"/>
    <property type="evidence" value="ECO:0007669"/>
    <property type="project" value="UniProtKB-KW"/>
</dbReference>
<dbReference type="InterPro" id="IPR050065">
    <property type="entry name" value="GlmU-like"/>
</dbReference>
<dbReference type="InterPro" id="IPR001451">
    <property type="entry name" value="Hexapep"/>
</dbReference>
<keyword evidence="12 18" id="KW-0511">Multifunctional enzyme</keyword>
<proteinExistence type="inferred from homology"/>
<evidence type="ECO:0000256" key="13">
    <source>
        <dbReference type="ARBA" id="ARBA00023315"/>
    </source>
</evidence>
<evidence type="ECO:0000256" key="10">
    <source>
        <dbReference type="ARBA" id="ARBA00022960"/>
    </source>
</evidence>
<dbReference type="InterPro" id="IPR056729">
    <property type="entry name" value="GMPPB_C"/>
</dbReference>
<comment type="pathway">
    <text evidence="18">Nucleotide-sugar biosynthesis; UDP-N-acetyl-alpha-D-glucosamine biosynthesis; UDP-N-acetyl-alpha-D-glucosamine from N-acetyl-alpha-D-glucosamine 1-phosphate: step 1/1.</text>
</comment>
<feature type="binding site" evidence="18">
    <location>
        <position position="146"/>
    </location>
    <ligand>
        <name>UDP-N-acetyl-alpha-D-glucosamine</name>
        <dbReference type="ChEBI" id="CHEBI:57705"/>
    </ligand>
</feature>
<dbReference type="Pfam" id="PF12804">
    <property type="entry name" value="NTP_transf_3"/>
    <property type="match status" value="1"/>
</dbReference>
<feature type="binding site" evidence="18">
    <location>
        <begin position="84"/>
        <end position="85"/>
    </location>
    <ligand>
        <name>UDP-N-acetyl-alpha-D-glucosamine</name>
        <dbReference type="ChEBI" id="CHEBI:57705"/>
    </ligand>
</feature>
<organism evidence="21 22">
    <name type="scientific">Archangium gephyra</name>
    <dbReference type="NCBI Taxonomy" id="48"/>
    <lineage>
        <taxon>Bacteria</taxon>
        <taxon>Pseudomonadati</taxon>
        <taxon>Myxococcota</taxon>
        <taxon>Myxococcia</taxon>
        <taxon>Myxococcales</taxon>
        <taxon>Cystobacterineae</taxon>
        <taxon>Archangiaceae</taxon>
        <taxon>Archangium</taxon>
    </lineage>
</organism>
<feature type="binding site" evidence="18">
    <location>
        <position position="176"/>
    </location>
    <ligand>
        <name>UDP-N-acetyl-alpha-D-glucosamine</name>
        <dbReference type="ChEBI" id="CHEBI:57705"/>
    </ligand>
</feature>
<reference evidence="21 22" key="1">
    <citation type="submission" date="2017-08" db="EMBL/GenBank/DDBJ databases">
        <title>Infants hospitalized years apart are colonized by the same room-sourced microbial strains.</title>
        <authorList>
            <person name="Brooks B."/>
            <person name="Olm M.R."/>
            <person name="Firek B.A."/>
            <person name="Baker R."/>
            <person name="Thomas B.C."/>
            <person name="Morowitz M.J."/>
            <person name="Banfield J.F."/>
        </authorList>
    </citation>
    <scope>NUCLEOTIDE SEQUENCE [LARGE SCALE GENOMIC DNA]</scope>
    <source>
        <strain evidence="21">S2_003_000_R2_14</strain>
    </source>
</reference>
<dbReference type="Gene3D" id="3.90.550.10">
    <property type="entry name" value="Spore Coat Polysaccharide Biosynthesis Protein SpsA, Chain A"/>
    <property type="match status" value="1"/>
</dbReference>
<dbReference type="GO" id="GO:0000287">
    <property type="term" value="F:magnesium ion binding"/>
    <property type="evidence" value="ECO:0007669"/>
    <property type="project" value="UniProtKB-UniRule"/>
</dbReference>
<feature type="binding site" evidence="18">
    <location>
        <position position="371"/>
    </location>
    <ligand>
        <name>UDP-N-acetyl-alpha-D-glucosamine</name>
        <dbReference type="ChEBI" id="CHEBI:57705"/>
    </ligand>
</feature>
<evidence type="ECO:0000313" key="22">
    <source>
        <dbReference type="Proteomes" id="UP000249061"/>
    </source>
</evidence>
<comment type="similarity">
    <text evidence="3 18">In the N-terminal section; belongs to the N-acetylglucosamine-1-phosphate uridyltransferase family.</text>
</comment>
<gene>
    <name evidence="18 21" type="primary">glmU</name>
    <name evidence="21" type="ORF">DI536_16435</name>
</gene>
<evidence type="ECO:0000256" key="11">
    <source>
        <dbReference type="ARBA" id="ARBA00022984"/>
    </source>
</evidence>
<dbReference type="PROSITE" id="PS00101">
    <property type="entry name" value="HEXAPEP_TRANSFERASES"/>
    <property type="match status" value="1"/>
</dbReference>
<feature type="region of interest" description="Linker" evidence="18">
    <location>
        <begin position="235"/>
        <end position="255"/>
    </location>
</feature>
<comment type="similarity">
    <text evidence="2 18">In the C-terminal section; belongs to the transferase hexapeptide repeat family.</text>
</comment>
<dbReference type="Proteomes" id="UP000249061">
    <property type="component" value="Unassembled WGS sequence"/>
</dbReference>